<dbReference type="InterPro" id="IPR051922">
    <property type="entry name" value="Bact_Sporulation_Assoc"/>
</dbReference>
<organism evidence="3 4">
    <name type="scientific">Anaerotignum faecicola</name>
    <dbReference type="NCBI Taxonomy" id="2358141"/>
    <lineage>
        <taxon>Bacteria</taxon>
        <taxon>Bacillati</taxon>
        <taxon>Bacillota</taxon>
        <taxon>Clostridia</taxon>
        <taxon>Lachnospirales</taxon>
        <taxon>Anaerotignaceae</taxon>
        <taxon>Anaerotignum</taxon>
    </lineage>
</organism>
<keyword evidence="1" id="KW-0732">Signal</keyword>
<dbReference type="Pfam" id="PF08486">
    <property type="entry name" value="SpoIID"/>
    <property type="match status" value="1"/>
</dbReference>
<reference evidence="3 4" key="1">
    <citation type="submission" date="2018-10" db="EMBL/GenBank/DDBJ databases">
        <title>Draft Genome Sequence of Anaerotignum sp. KCTC 15736.</title>
        <authorList>
            <person name="Choi S.H."/>
            <person name="Kim J.S."/>
            <person name="Kang S.W."/>
            <person name="Lee J.S."/>
            <person name="Park S.H."/>
        </authorList>
    </citation>
    <scope>NUCLEOTIDE SEQUENCE [LARGE SCALE GENOMIC DNA]</scope>
    <source>
        <strain evidence="3 4">KCTC 15736</strain>
    </source>
</reference>
<dbReference type="PANTHER" id="PTHR30032:SF4">
    <property type="entry name" value="AMIDASE ENHANCER"/>
    <property type="match status" value="1"/>
</dbReference>
<dbReference type="NCBIfam" id="TIGR02669">
    <property type="entry name" value="SpoIID_LytB"/>
    <property type="match status" value="1"/>
</dbReference>
<feature type="chain" id="PRO_5019541418" description="Sporulation stage II protein D amidase enhancer LytB N-terminal domain-containing protein" evidence="1">
    <location>
        <begin position="27"/>
        <end position="521"/>
    </location>
</feature>
<dbReference type="EMBL" id="BHVZ01000002">
    <property type="protein sequence ID" value="GCB29704.1"/>
    <property type="molecule type" value="Genomic_DNA"/>
</dbReference>
<comment type="caution">
    <text evidence="3">The sequence shown here is derived from an EMBL/GenBank/DDBJ whole genome shotgun (WGS) entry which is preliminary data.</text>
</comment>
<dbReference type="PANTHER" id="PTHR30032">
    <property type="entry name" value="N-ACETYLMURAMOYL-L-ALANINE AMIDASE-RELATED"/>
    <property type="match status" value="1"/>
</dbReference>
<evidence type="ECO:0000313" key="3">
    <source>
        <dbReference type="EMBL" id="GCB29704.1"/>
    </source>
</evidence>
<accession>A0A401LE33</accession>
<feature type="signal peptide" evidence="1">
    <location>
        <begin position="1"/>
        <end position="26"/>
    </location>
</feature>
<gene>
    <name evidence="3" type="ORF">KGMB03357_13650</name>
</gene>
<name>A0A401LE33_9FIRM</name>
<dbReference type="GO" id="GO:0030435">
    <property type="term" value="P:sporulation resulting in formation of a cellular spore"/>
    <property type="evidence" value="ECO:0007669"/>
    <property type="project" value="InterPro"/>
</dbReference>
<dbReference type="GO" id="GO:0030288">
    <property type="term" value="C:outer membrane-bounded periplasmic space"/>
    <property type="evidence" value="ECO:0007669"/>
    <property type="project" value="TreeGrafter"/>
</dbReference>
<dbReference type="InterPro" id="IPR013486">
    <property type="entry name" value="SpoIID/LytB"/>
</dbReference>
<proteinExistence type="predicted"/>
<dbReference type="Proteomes" id="UP000287361">
    <property type="component" value="Unassembled WGS sequence"/>
</dbReference>
<evidence type="ECO:0000256" key="1">
    <source>
        <dbReference type="SAM" id="SignalP"/>
    </source>
</evidence>
<dbReference type="AlphaFoldDB" id="A0A401LE33"/>
<evidence type="ECO:0000259" key="2">
    <source>
        <dbReference type="Pfam" id="PF08486"/>
    </source>
</evidence>
<dbReference type="OrthoDB" id="9794671at2"/>
<feature type="domain" description="Sporulation stage II protein D amidase enhancer LytB N-terminal" evidence="2">
    <location>
        <begin position="193"/>
        <end position="282"/>
    </location>
</feature>
<dbReference type="InterPro" id="IPR013693">
    <property type="entry name" value="SpoIID/LytB_N"/>
</dbReference>
<evidence type="ECO:0000313" key="4">
    <source>
        <dbReference type="Proteomes" id="UP000287361"/>
    </source>
</evidence>
<keyword evidence="4" id="KW-1185">Reference proteome</keyword>
<protein>
    <recommendedName>
        <fullName evidence="2">Sporulation stage II protein D amidase enhancer LytB N-terminal domain-containing protein</fullName>
    </recommendedName>
</protein>
<sequence length="521" mass="53995">MKGKKKIASILACAMLLSAAPVEAMAYTVPDTVRVGLESVCKNVASASIGVWELQIGMQKGDGFQRGGVITSSGLFTARPAVGDYIAVDKTMDCADALDMANDMKKSGLDTYAAYLSGGDWTVYVKDASVSAVEAAADENASRVSFEGVAITGGEAPVLVPENAVMMGGNVADTFKLNSMPYRGMLTFSVNGSSMTGVNIIGLEEYLYGVVPSEMPKSYDAEALKAQAVAARTYAMTKLGAHTGSGYQLCDTTACQVYKGYSNESDATTAAVDATAGEVACYNGSPIEAVFSASTGGYTESSENVWNTAVPYLRAVPEPGEYGDNSWTKTLTLDELTALLQAKGENIGTAKDIVITKLSTGGRVQELQIVGTSGTKTLTKEAIRTYFSSACGTLPSKMFTINGKGGTVTGGTSTSAKGGLLSAAARQGIVAKTEGALSYLNGKKLSVDVDAAQPAQNTDNGAYAVYNVSISTVANGKFVFSGSGSGHGVGLSQKGAQGMAQMGYDYKEILCHYYTGITIEG</sequence>